<dbReference type="RefSeq" id="WP_000002323.1">
    <property type="nucleotide sequence ID" value="NZ_BFQT01000085.1"/>
</dbReference>
<dbReference type="Proteomes" id="UP000254079">
    <property type="component" value="Unassembled WGS sequence"/>
</dbReference>
<name>A0A0K4X7Q3_ECOLX</name>
<dbReference type="EMBL" id="UGCP01000002">
    <property type="protein sequence ID" value="STI87786.1"/>
    <property type="molecule type" value="Genomic_DNA"/>
</dbReference>
<dbReference type="AlphaFoldDB" id="A0A0K4X7Q3"/>
<evidence type="ECO:0000313" key="5">
    <source>
        <dbReference type="Proteomes" id="UP000254043"/>
    </source>
</evidence>
<organism evidence="1 8">
    <name type="scientific">Escherichia coli</name>
    <dbReference type="NCBI Taxonomy" id="562"/>
    <lineage>
        <taxon>Bacteria</taxon>
        <taxon>Pseudomonadati</taxon>
        <taxon>Pseudomonadota</taxon>
        <taxon>Gammaproteobacteria</taxon>
        <taxon>Enterobacterales</taxon>
        <taxon>Enterobacteriaceae</taxon>
        <taxon>Escherichia</taxon>
    </lineage>
</organism>
<evidence type="ECO:0000313" key="1">
    <source>
        <dbReference type="EMBL" id="MWL45838.1"/>
    </source>
</evidence>
<evidence type="ECO:0000313" key="8">
    <source>
        <dbReference type="Proteomes" id="UP000487258"/>
    </source>
</evidence>
<protein>
    <submittedName>
        <fullName evidence="1">Uncharacterized protein</fullName>
    </submittedName>
</protein>
<evidence type="ECO:0000313" key="2">
    <source>
        <dbReference type="EMBL" id="STF44889.1"/>
    </source>
</evidence>
<reference evidence="5 6" key="1">
    <citation type="submission" date="2018-06" db="EMBL/GenBank/DDBJ databases">
        <authorList>
            <consortium name="Pathogen Informatics"/>
            <person name="Doyle S."/>
        </authorList>
    </citation>
    <scope>NUCLEOTIDE SEQUENCE [LARGE SCALE GENOMIC DNA]</scope>
    <source>
        <strain evidence="3 5">NCTC7927</strain>
        <strain evidence="2 7">NCTC7928</strain>
        <strain evidence="4 6">NCTC8622</strain>
    </source>
</reference>
<gene>
    <name evidence="1" type="ORF">GQM04_09965</name>
    <name evidence="3" type="ORF">NCTC7927_02016</name>
    <name evidence="2" type="ORF">NCTC7928_05639</name>
    <name evidence="4" type="ORF">NCTC8622_06964</name>
</gene>
<evidence type="ECO:0000313" key="4">
    <source>
        <dbReference type="EMBL" id="STI87786.1"/>
    </source>
</evidence>
<dbReference type="Proteomes" id="UP000487258">
    <property type="component" value="Unassembled WGS sequence"/>
</dbReference>
<sequence>MANLSPVSVVHEKVQIVMTIENGQVTGVCKVRDGELIASMDTFIRLAERAGYQITAPAQEETGGINSNTHS</sequence>
<dbReference type="EMBL" id="UGAK01000003">
    <property type="protein sequence ID" value="STF93264.1"/>
    <property type="molecule type" value="Genomic_DNA"/>
</dbReference>
<evidence type="ECO:0000313" key="6">
    <source>
        <dbReference type="Proteomes" id="UP000254079"/>
    </source>
</evidence>
<evidence type="ECO:0000313" key="3">
    <source>
        <dbReference type="EMBL" id="STF93264.1"/>
    </source>
</evidence>
<dbReference type="Proteomes" id="UP000254043">
    <property type="component" value="Unassembled WGS sequence"/>
</dbReference>
<proteinExistence type="predicted"/>
<dbReference type="Proteomes" id="UP000254877">
    <property type="component" value="Unassembled WGS sequence"/>
</dbReference>
<evidence type="ECO:0000313" key="7">
    <source>
        <dbReference type="Proteomes" id="UP000254877"/>
    </source>
</evidence>
<accession>A0A0K4X7Q3</accession>
<dbReference type="EMBL" id="WTMY01000068">
    <property type="protein sequence ID" value="MWL45838.1"/>
    <property type="molecule type" value="Genomic_DNA"/>
</dbReference>
<reference evidence="1 8" key="2">
    <citation type="submission" date="2019-12" db="EMBL/GenBank/DDBJ databases">
        <title>Enteriobacteria Tanzani isolates_10432.</title>
        <authorList>
            <person name="Subbiah M."/>
            <person name="Call D."/>
        </authorList>
    </citation>
    <scope>NUCLEOTIDE SEQUENCE [LARGE SCALE GENOMIC DNA]</scope>
    <source>
        <strain evidence="1 8">10432wF6</strain>
    </source>
</reference>
<dbReference type="EMBL" id="UGAB01000002">
    <property type="protein sequence ID" value="STF44889.1"/>
    <property type="molecule type" value="Genomic_DNA"/>
</dbReference>